<name>A0A7M7QHA2_NASVI</name>
<proteinExistence type="predicted"/>
<dbReference type="Proteomes" id="UP000002358">
    <property type="component" value="Chromosome 5"/>
</dbReference>
<feature type="signal peptide" evidence="2">
    <location>
        <begin position="1"/>
        <end position="20"/>
    </location>
</feature>
<feature type="compositionally biased region" description="Low complexity" evidence="1">
    <location>
        <begin position="25"/>
        <end position="35"/>
    </location>
</feature>
<feature type="compositionally biased region" description="Basic and acidic residues" evidence="1">
    <location>
        <begin position="36"/>
        <end position="45"/>
    </location>
</feature>
<feature type="region of interest" description="Disordered" evidence="1">
    <location>
        <begin position="25"/>
        <end position="76"/>
    </location>
</feature>
<feature type="compositionally biased region" description="Polar residues" evidence="1">
    <location>
        <begin position="50"/>
        <end position="67"/>
    </location>
</feature>
<keyword evidence="4" id="KW-1185">Reference proteome</keyword>
<feature type="chain" id="PRO_5029612905" evidence="2">
    <location>
        <begin position="21"/>
        <end position="373"/>
    </location>
</feature>
<feature type="compositionally biased region" description="Low complexity" evidence="1">
    <location>
        <begin position="253"/>
        <end position="265"/>
    </location>
</feature>
<accession>A0A7M7QHA2</accession>
<dbReference type="AlphaFoldDB" id="A0A7M7QHA2"/>
<evidence type="ECO:0000313" key="4">
    <source>
        <dbReference type="Proteomes" id="UP000002358"/>
    </source>
</evidence>
<feature type="compositionally biased region" description="Acidic residues" evidence="1">
    <location>
        <begin position="225"/>
        <end position="243"/>
    </location>
</feature>
<evidence type="ECO:0000256" key="2">
    <source>
        <dbReference type="SAM" id="SignalP"/>
    </source>
</evidence>
<evidence type="ECO:0000313" key="3">
    <source>
        <dbReference type="EnsemblMetazoa" id="XP_031787629"/>
    </source>
</evidence>
<feature type="region of interest" description="Disordered" evidence="1">
    <location>
        <begin position="142"/>
        <end position="187"/>
    </location>
</feature>
<feature type="compositionally biased region" description="Low complexity" evidence="1">
    <location>
        <begin position="149"/>
        <end position="177"/>
    </location>
</feature>
<dbReference type="RefSeq" id="XP_031787629.1">
    <property type="nucleotide sequence ID" value="XM_031931769.1"/>
</dbReference>
<sequence>MLSDWLWLLAFGAMLVAVQSLPAGLSTSSGSSSSADETKKTEQTMRPKGTLSNSGLDDVSSALSDVEQQQQQQQAAIMANSNNHPKALPSGYMMDQPVMPQHEKSYEYGKVLVNEIGDVMPRGAWELVPPYGRYYGLSAEDRRKRSEESSSSSSTASPAAALVSSQQQTASVSSATQPKRSIPSYYQEPRYKRELDLDPEDLITFLTLYDNERRNRQNWRNYGNEEYEGADDDSNMIGLDDEDPRGSSWLDSQQYGQPQQAQQHHYLSGEPLLSSELAALARNRPSASSGYYDQYLGQQYGTAGQQYETAPQVQYGTPQYGLPYLQQHASYYSPEKRFMVARKRSQNYDSYGGRSGLLLNSRGYPSYQHRLLY</sequence>
<organism evidence="3 4">
    <name type="scientific">Nasonia vitripennis</name>
    <name type="common">Parasitic wasp</name>
    <dbReference type="NCBI Taxonomy" id="7425"/>
    <lineage>
        <taxon>Eukaryota</taxon>
        <taxon>Metazoa</taxon>
        <taxon>Ecdysozoa</taxon>
        <taxon>Arthropoda</taxon>
        <taxon>Hexapoda</taxon>
        <taxon>Insecta</taxon>
        <taxon>Pterygota</taxon>
        <taxon>Neoptera</taxon>
        <taxon>Endopterygota</taxon>
        <taxon>Hymenoptera</taxon>
        <taxon>Apocrita</taxon>
        <taxon>Proctotrupomorpha</taxon>
        <taxon>Chalcidoidea</taxon>
        <taxon>Pteromalidae</taxon>
        <taxon>Pteromalinae</taxon>
        <taxon>Nasonia</taxon>
    </lineage>
</organism>
<protein>
    <submittedName>
        <fullName evidence="3">Uncharacterized protein</fullName>
    </submittedName>
</protein>
<dbReference type="GeneID" id="100679915"/>
<reference evidence="3" key="1">
    <citation type="submission" date="2021-01" db="UniProtKB">
        <authorList>
            <consortium name="EnsemblMetazoa"/>
        </authorList>
    </citation>
    <scope>IDENTIFICATION</scope>
</reference>
<keyword evidence="2" id="KW-0732">Signal</keyword>
<feature type="region of interest" description="Disordered" evidence="1">
    <location>
        <begin position="224"/>
        <end position="265"/>
    </location>
</feature>
<dbReference type="EnsemblMetazoa" id="XM_031931769">
    <property type="protein sequence ID" value="XP_031787629"/>
    <property type="gene ID" value="LOC100679915"/>
</dbReference>
<evidence type="ECO:0000256" key="1">
    <source>
        <dbReference type="SAM" id="MobiDB-lite"/>
    </source>
</evidence>